<accession>A0A381VTT5</accession>
<evidence type="ECO:0000313" key="1">
    <source>
        <dbReference type="EMBL" id="SVA43471.1"/>
    </source>
</evidence>
<feature type="non-terminal residue" evidence="1">
    <location>
        <position position="1"/>
    </location>
</feature>
<proteinExistence type="predicted"/>
<feature type="non-terminal residue" evidence="1">
    <location>
        <position position="62"/>
    </location>
</feature>
<gene>
    <name evidence="1" type="ORF">METZ01_LOCUS96325</name>
</gene>
<dbReference type="EMBL" id="UINC01009705">
    <property type="protein sequence ID" value="SVA43471.1"/>
    <property type="molecule type" value="Genomic_DNA"/>
</dbReference>
<protein>
    <submittedName>
        <fullName evidence="1">Uncharacterized protein</fullName>
    </submittedName>
</protein>
<sequence>VATVVLAIGFLELARAFRNINGVAVQAVAMTKASNLAHATMERIMAQNFDARGNDLEFGDYA</sequence>
<dbReference type="AlphaFoldDB" id="A0A381VTT5"/>
<organism evidence="1">
    <name type="scientific">marine metagenome</name>
    <dbReference type="NCBI Taxonomy" id="408172"/>
    <lineage>
        <taxon>unclassified sequences</taxon>
        <taxon>metagenomes</taxon>
        <taxon>ecological metagenomes</taxon>
    </lineage>
</organism>
<name>A0A381VTT5_9ZZZZ</name>
<reference evidence="1" key="1">
    <citation type="submission" date="2018-05" db="EMBL/GenBank/DDBJ databases">
        <authorList>
            <person name="Lanie J.A."/>
            <person name="Ng W.-L."/>
            <person name="Kazmierczak K.M."/>
            <person name="Andrzejewski T.M."/>
            <person name="Davidsen T.M."/>
            <person name="Wayne K.J."/>
            <person name="Tettelin H."/>
            <person name="Glass J.I."/>
            <person name="Rusch D."/>
            <person name="Podicherti R."/>
            <person name="Tsui H.-C.T."/>
            <person name="Winkler M.E."/>
        </authorList>
    </citation>
    <scope>NUCLEOTIDE SEQUENCE</scope>
</reference>